<dbReference type="RefSeq" id="WP_349540786.1">
    <property type="nucleotide sequence ID" value="NZ_JAOALG010000001.1"/>
</dbReference>
<protein>
    <submittedName>
        <fullName evidence="1">Uncharacterized protein</fullName>
    </submittedName>
</protein>
<keyword evidence="2" id="KW-1185">Reference proteome</keyword>
<gene>
    <name evidence="1" type="ORF">N0A02_00210</name>
</gene>
<reference evidence="1 2" key="1">
    <citation type="journal article" date="2024" name="Chem. Sci.">
        <title>Discovery of a lagriamide polyketide by integrated genome mining, isotopic labeling, and untargeted metabolomics.</title>
        <authorList>
            <person name="Fergusson C.H."/>
            <person name="Saulog J."/>
            <person name="Paulo B.S."/>
            <person name="Wilson D.M."/>
            <person name="Liu D.Y."/>
            <person name="Morehouse N.J."/>
            <person name="Waterworth S."/>
            <person name="Barkei J."/>
            <person name="Gray C.A."/>
            <person name="Kwan J.C."/>
            <person name="Eustaquio A.S."/>
            <person name="Linington R.G."/>
        </authorList>
    </citation>
    <scope>NUCLEOTIDE SEQUENCE [LARGE SCALE GENOMIC DNA]</scope>
    <source>
        <strain evidence="1 2">RL17-338-BIF-B</strain>
    </source>
</reference>
<accession>A0ABV1LGI6</accession>
<dbReference type="EMBL" id="JAOALG010000001">
    <property type="protein sequence ID" value="MEQ5837866.1"/>
    <property type="molecule type" value="Genomic_DNA"/>
</dbReference>
<evidence type="ECO:0000313" key="2">
    <source>
        <dbReference type="Proteomes" id="UP001469089"/>
    </source>
</evidence>
<dbReference type="Proteomes" id="UP001469089">
    <property type="component" value="Unassembled WGS sequence"/>
</dbReference>
<organism evidence="1 2">
    <name type="scientific">Paraburkholderia acidicola</name>
    <dbReference type="NCBI Taxonomy" id="1912599"/>
    <lineage>
        <taxon>Bacteria</taxon>
        <taxon>Pseudomonadati</taxon>
        <taxon>Pseudomonadota</taxon>
        <taxon>Betaproteobacteria</taxon>
        <taxon>Burkholderiales</taxon>
        <taxon>Burkholderiaceae</taxon>
        <taxon>Paraburkholderia</taxon>
    </lineage>
</organism>
<comment type="caution">
    <text evidence="1">The sequence shown here is derived from an EMBL/GenBank/DDBJ whole genome shotgun (WGS) entry which is preliminary data.</text>
</comment>
<sequence length="180" mass="20307">MNVDYRYCLSPSLAQPGEASYVLAHLAGRTLWHRMYDNLPSLEKELGGKSTEVLLTFLADCEQQGKSLDWRMYLIFFEWLHQRDLISNANHDSFLLECLGAAAARWAGEIVHVGMYRMVLGCNDTGLVVGIARSTAIDKPAKIYRVSIDASIPTGPRFQFSLSPHADRWSIDNWQAVFPD</sequence>
<evidence type="ECO:0000313" key="1">
    <source>
        <dbReference type="EMBL" id="MEQ5837866.1"/>
    </source>
</evidence>
<proteinExistence type="predicted"/>
<name>A0ABV1LGI6_9BURK</name>